<dbReference type="Gene3D" id="1.20.1270.60">
    <property type="entry name" value="Arfaptin homology (AH) domain/BAR domain"/>
    <property type="match status" value="1"/>
</dbReference>
<feature type="compositionally biased region" description="Acidic residues" evidence="1">
    <location>
        <begin position="261"/>
        <end position="277"/>
    </location>
</feature>
<comment type="caution">
    <text evidence="2">The sequence shown here is derived from an EMBL/GenBank/DDBJ whole genome shotgun (WGS) entry which is preliminary data.</text>
</comment>
<accession>A0ABD3M5R7</accession>
<feature type="region of interest" description="Disordered" evidence="1">
    <location>
        <begin position="246"/>
        <end position="288"/>
    </location>
</feature>
<gene>
    <name evidence="2" type="ORF">ACHAWU_000660</name>
</gene>
<evidence type="ECO:0000313" key="3">
    <source>
        <dbReference type="Proteomes" id="UP001530293"/>
    </source>
</evidence>
<proteinExistence type="predicted"/>
<feature type="region of interest" description="Disordered" evidence="1">
    <location>
        <begin position="89"/>
        <end position="145"/>
    </location>
</feature>
<dbReference type="AlphaFoldDB" id="A0ABD3M5R7"/>
<keyword evidence="3" id="KW-1185">Reference proteome</keyword>
<reference evidence="2 3" key="1">
    <citation type="submission" date="2024-10" db="EMBL/GenBank/DDBJ databases">
        <title>Updated reference genomes for cyclostephanoid diatoms.</title>
        <authorList>
            <person name="Roberts W.R."/>
            <person name="Alverson A.J."/>
        </authorList>
    </citation>
    <scope>NUCLEOTIDE SEQUENCE [LARGE SCALE GENOMIC DNA]</scope>
    <source>
        <strain evidence="2 3">AJA232-27</strain>
    </source>
</reference>
<name>A0ABD3M5R7_9STRA</name>
<protein>
    <submittedName>
        <fullName evidence="2">Uncharacterized protein</fullName>
    </submittedName>
</protein>
<organism evidence="2 3">
    <name type="scientific">Discostella pseudostelligera</name>
    <dbReference type="NCBI Taxonomy" id="259834"/>
    <lineage>
        <taxon>Eukaryota</taxon>
        <taxon>Sar</taxon>
        <taxon>Stramenopiles</taxon>
        <taxon>Ochrophyta</taxon>
        <taxon>Bacillariophyta</taxon>
        <taxon>Coscinodiscophyceae</taxon>
        <taxon>Thalassiosirophycidae</taxon>
        <taxon>Stephanodiscales</taxon>
        <taxon>Stephanodiscaceae</taxon>
        <taxon>Discostella</taxon>
    </lineage>
</organism>
<dbReference type="InterPro" id="IPR027267">
    <property type="entry name" value="AH/BAR_dom_sf"/>
</dbReference>
<evidence type="ECO:0000313" key="2">
    <source>
        <dbReference type="EMBL" id="KAL3759361.1"/>
    </source>
</evidence>
<evidence type="ECO:0000256" key="1">
    <source>
        <dbReference type="SAM" id="MobiDB-lite"/>
    </source>
</evidence>
<dbReference type="Proteomes" id="UP001530293">
    <property type="component" value="Unassembled WGS sequence"/>
</dbReference>
<feature type="compositionally biased region" description="Basic and acidic residues" evidence="1">
    <location>
        <begin position="246"/>
        <end position="260"/>
    </location>
</feature>
<feature type="region of interest" description="Disordered" evidence="1">
    <location>
        <begin position="173"/>
        <end position="207"/>
    </location>
</feature>
<sequence>MMHFNPLNMVNLGGNKIQHPEAAHSNTISRNVEAAHKDFITFSSKLKNLVMLYKTRHQLIDSLNENGLYTARCYDAIFHDTPLSIVLAPGVHPPDSTKPQPPSAPSADEEGEFVSKPSSLKDGKIEDIDTTDYPETGFSRRTVDADEGSMIGKDVSHYGKEPEGIKASLYTSISASGTETGDKGEPQISPRRRRRSDPPSKAFPDDEIEEIFEKNTKMEPNELADNVNFIVDDGEDSFINEQGCKELESTFDNDENRDNDVADDELGEDGTEEETGVDNEKRLTEPVNGSVNATADEREQEMVSFRVISADASKEDNLNREMNTPSSEILKDLLKHEEEKDNNECVRSDHNFSPVPLPKPPSPARFYFDIHKAAYKELNSKLAEHSGIVAYVEKWEQIITKRVQTAYSFYCKDRSSLNHYAKKLDSLKEEDLRNKEKNRPVKEKQLDKLDRNQAKFDSAQETHDNAGQSLLMLIEEVTLRAWRDAFPLLRKSIQFEGDYAAINQKHMVHLERSLDMLDIISQKESIPLEGRLVDLEKSYPENFYTGSKMKYKSEEEYD</sequence>
<dbReference type="EMBL" id="JALLBG020000200">
    <property type="protein sequence ID" value="KAL3759361.1"/>
    <property type="molecule type" value="Genomic_DNA"/>
</dbReference>
<feature type="region of interest" description="Disordered" evidence="1">
    <location>
        <begin position="431"/>
        <end position="461"/>
    </location>
</feature>